<dbReference type="Pfam" id="PF00583">
    <property type="entry name" value="Acetyltransf_1"/>
    <property type="match status" value="1"/>
</dbReference>
<comment type="caution">
    <text evidence="2">The sequence shown here is derived from an EMBL/GenBank/DDBJ whole genome shotgun (WGS) entry which is preliminary data.</text>
</comment>
<dbReference type="Gene3D" id="3.40.630.30">
    <property type="match status" value="1"/>
</dbReference>
<dbReference type="Proteomes" id="UP001251524">
    <property type="component" value="Unassembled WGS sequence"/>
</dbReference>
<dbReference type="PROSITE" id="PS51186">
    <property type="entry name" value="GNAT"/>
    <property type="match status" value="1"/>
</dbReference>
<name>A0ABU1W6Y4_9GAMM</name>
<dbReference type="InterPro" id="IPR016181">
    <property type="entry name" value="Acyl_CoA_acyltransferase"/>
</dbReference>
<protein>
    <submittedName>
        <fullName evidence="2">RimJ/RimL family protein N-acetyltransferase</fullName>
    </submittedName>
</protein>
<reference evidence="2 3" key="1">
    <citation type="submission" date="2023-07" db="EMBL/GenBank/DDBJ databases">
        <title>Sorghum-associated microbial communities from plants grown in Nebraska, USA.</title>
        <authorList>
            <person name="Schachtman D."/>
        </authorList>
    </citation>
    <scope>NUCLEOTIDE SEQUENCE [LARGE SCALE GENOMIC DNA]</scope>
    <source>
        <strain evidence="2 3">BE198</strain>
    </source>
</reference>
<dbReference type="SUPFAM" id="SSF55729">
    <property type="entry name" value="Acyl-CoA N-acyltransferases (Nat)"/>
    <property type="match status" value="1"/>
</dbReference>
<proteinExistence type="predicted"/>
<sequence>MPAAVPSIRVACVQDAAVVHAVHALRVADDQYRYVGDTAFNVDDSLRDAMSEAMAVFADEAVVGFYRLDFSPGSVAARELPEPSVGLRAFVIDCAHQGRGYGAAALTAACADLRQRHPQRRLLALTVNCANHAAIALYLKAGFVDTGEIYQGGSSGPQHFMLYRLQPRPPL</sequence>
<evidence type="ECO:0000259" key="1">
    <source>
        <dbReference type="PROSITE" id="PS51186"/>
    </source>
</evidence>
<feature type="domain" description="N-acetyltransferase" evidence="1">
    <location>
        <begin position="8"/>
        <end position="169"/>
    </location>
</feature>
<evidence type="ECO:0000313" key="3">
    <source>
        <dbReference type="Proteomes" id="UP001251524"/>
    </source>
</evidence>
<evidence type="ECO:0000313" key="2">
    <source>
        <dbReference type="EMBL" id="MDR7133120.1"/>
    </source>
</evidence>
<dbReference type="EMBL" id="JAVDVY010000001">
    <property type="protein sequence ID" value="MDR7133120.1"/>
    <property type="molecule type" value="Genomic_DNA"/>
</dbReference>
<accession>A0ABU1W6Y4</accession>
<organism evidence="2 3">
    <name type="scientific">Lysobacter niastensis</name>
    <dbReference type="NCBI Taxonomy" id="380629"/>
    <lineage>
        <taxon>Bacteria</taxon>
        <taxon>Pseudomonadati</taxon>
        <taxon>Pseudomonadota</taxon>
        <taxon>Gammaproteobacteria</taxon>
        <taxon>Lysobacterales</taxon>
        <taxon>Lysobacteraceae</taxon>
        <taxon>Lysobacter</taxon>
    </lineage>
</organism>
<dbReference type="InterPro" id="IPR000182">
    <property type="entry name" value="GNAT_dom"/>
</dbReference>
<keyword evidence="3" id="KW-1185">Reference proteome</keyword>
<gene>
    <name evidence="2" type="ORF">J2X06_000304</name>
</gene>